<comment type="caution">
    <text evidence="1">The sequence shown here is derived from an EMBL/GenBank/DDBJ whole genome shotgun (WGS) entry which is preliminary data.</text>
</comment>
<keyword evidence="2" id="KW-1185">Reference proteome</keyword>
<dbReference type="EMBL" id="CACRXK020000407">
    <property type="protein sequence ID" value="CAB3981593.1"/>
    <property type="molecule type" value="Genomic_DNA"/>
</dbReference>
<dbReference type="AlphaFoldDB" id="A0A6S7FVX6"/>
<name>A0A6S7FVX6_PARCT</name>
<organism evidence="1 2">
    <name type="scientific">Paramuricea clavata</name>
    <name type="common">Red gorgonian</name>
    <name type="synonym">Violescent sea-whip</name>
    <dbReference type="NCBI Taxonomy" id="317549"/>
    <lineage>
        <taxon>Eukaryota</taxon>
        <taxon>Metazoa</taxon>
        <taxon>Cnidaria</taxon>
        <taxon>Anthozoa</taxon>
        <taxon>Octocorallia</taxon>
        <taxon>Malacalcyonacea</taxon>
        <taxon>Plexauridae</taxon>
        <taxon>Paramuricea</taxon>
    </lineage>
</organism>
<dbReference type="OrthoDB" id="10030207at2759"/>
<dbReference type="Proteomes" id="UP001152795">
    <property type="component" value="Unassembled WGS sequence"/>
</dbReference>
<proteinExistence type="predicted"/>
<evidence type="ECO:0000313" key="1">
    <source>
        <dbReference type="EMBL" id="CAB3981593.1"/>
    </source>
</evidence>
<evidence type="ECO:0000313" key="2">
    <source>
        <dbReference type="Proteomes" id="UP001152795"/>
    </source>
</evidence>
<protein>
    <submittedName>
        <fullName evidence="1">Uncharacterized protein</fullName>
    </submittedName>
</protein>
<sequence>MICDGKVSDAKLICYVLDGSGTITIISQTTTIYAVRVMMPTTGVWSFNITASGSFTFQVKAQSTLAFTTSLEKEEYSSTFEKILVPVSGNPIKGRK</sequence>
<accession>A0A6S7FVX6</accession>
<reference evidence="1" key="1">
    <citation type="submission" date="2020-04" db="EMBL/GenBank/DDBJ databases">
        <authorList>
            <person name="Alioto T."/>
            <person name="Alioto T."/>
            <person name="Gomez Garrido J."/>
        </authorList>
    </citation>
    <scope>NUCLEOTIDE SEQUENCE</scope>
    <source>
        <strain evidence="1">A484AB</strain>
    </source>
</reference>
<gene>
    <name evidence="1" type="ORF">PACLA_8A028217</name>
</gene>